<comment type="cofactor">
    <cofactor evidence="1">
        <name>Mg(2+)</name>
        <dbReference type="ChEBI" id="CHEBI:18420"/>
    </cofactor>
</comment>
<dbReference type="SUPFAM" id="SSF53738">
    <property type="entry name" value="Phosphoglucomutase, first 3 domains"/>
    <property type="match status" value="2"/>
</dbReference>
<dbReference type="GO" id="GO:0046872">
    <property type="term" value="F:metal ion binding"/>
    <property type="evidence" value="ECO:0007669"/>
    <property type="project" value="UniProtKB-KW"/>
</dbReference>
<dbReference type="EMBL" id="FLUO01000001">
    <property type="protein sequence ID" value="SBV99315.1"/>
    <property type="molecule type" value="Genomic_DNA"/>
</dbReference>
<feature type="domain" description="Alpha-D-phosphohexomutase alpha/beta/alpha" evidence="7">
    <location>
        <begin position="24"/>
        <end position="115"/>
    </location>
</feature>
<protein>
    <recommendedName>
        <fullName evidence="7">Alpha-D-phosphohexomutase alpha/beta/alpha domain-containing protein</fullName>
    </recommendedName>
</protein>
<organism evidence="8">
    <name type="scientific">uncultured Alphaproteobacteria bacterium</name>
    <dbReference type="NCBI Taxonomy" id="91750"/>
    <lineage>
        <taxon>Bacteria</taxon>
        <taxon>Pseudomonadati</taxon>
        <taxon>Pseudomonadota</taxon>
        <taxon>Alphaproteobacteria</taxon>
        <taxon>environmental samples</taxon>
    </lineage>
</organism>
<proteinExistence type="inferred from homology"/>
<accession>A0A212JJ69</accession>
<dbReference type="Pfam" id="PF02878">
    <property type="entry name" value="PGM_PMM_I"/>
    <property type="match status" value="1"/>
</dbReference>
<gene>
    <name evidence="8" type="ORF">KL86APRO_11142</name>
</gene>
<name>A0A212JJ69_9PROT</name>
<evidence type="ECO:0000259" key="7">
    <source>
        <dbReference type="Pfam" id="PF02878"/>
    </source>
</evidence>
<dbReference type="PANTHER" id="PTHR43771:SF1">
    <property type="entry name" value="PHOSPHOMANNOMUTASE"/>
    <property type="match status" value="1"/>
</dbReference>
<evidence type="ECO:0000313" key="8">
    <source>
        <dbReference type="EMBL" id="SBV99315.1"/>
    </source>
</evidence>
<comment type="similarity">
    <text evidence="2">Belongs to the phosphohexose mutase family.</text>
</comment>
<evidence type="ECO:0000256" key="3">
    <source>
        <dbReference type="ARBA" id="ARBA00022553"/>
    </source>
</evidence>
<dbReference type="Gene3D" id="3.40.120.10">
    <property type="entry name" value="Alpha-D-Glucose-1,6-Bisphosphate, subunit A, domain 3"/>
    <property type="match status" value="3"/>
</dbReference>
<dbReference type="InterPro" id="IPR016055">
    <property type="entry name" value="A-D-PHexomutase_a/b/a-I/II/III"/>
</dbReference>
<keyword evidence="3" id="KW-0597">Phosphoprotein</keyword>
<keyword evidence="5" id="KW-0460">Magnesium</keyword>
<reference evidence="8" key="1">
    <citation type="submission" date="2016-04" db="EMBL/GenBank/DDBJ databases">
        <authorList>
            <person name="Evans L.H."/>
            <person name="Alamgir A."/>
            <person name="Owens N."/>
            <person name="Weber N.D."/>
            <person name="Virtaneva K."/>
            <person name="Barbian K."/>
            <person name="Babar A."/>
            <person name="Rosenke K."/>
        </authorList>
    </citation>
    <scope>NUCLEOTIDE SEQUENCE</scope>
    <source>
        <strain evidence="8">86</strain>
    </source>
</reference>
<sequence>MRGKIAIQQDHHICGRFDEAFGTRDIYRFGLHLGVEIARSKTPKIVVASDRRPLNRTHVHLAVGGLQGADCDVMFLGCAPYPMVMHASRILDVPHALMVTSAEAEDGTIGFRVVLGGEPMPSFELKERFEASRTDRFDAISGNGRLFEVNLAHTYLRWLLHGARPANDGLAVLWDAGNGATADIVTTLATVLPGRHVVVNQGGDAPLIGRTKDSALRELGGSVVQGGFDVGVAFSGDGTGVLMVDNLGTPIREWHRLHILSTRRGRQPIAGNGLLASRRKARGDAIKHALKVLRAISESGTTAATLRQAVDAEPVVLGKGSIAPGWVNRSVADAANS</sequence>
<evidence type="ECO:0000256" key="2">
    <source>
        <dbReference type="ARBA" id="ARBA00010231"/>
    </source>
</evidence>
<dbReference type="PANTHER" id="PTHR43771">
    <property type="entry name" value="PHOSPHOMANNOMUTASE"/>
    <property type="match status" value="1"/>
</dbReference>
<dbReference type="InterPro" id="IPR005844">
    <property type="entry name" value="A-D-PHexomutase_a/b/a-I"/>
</dbReference>
<keyword evidence="6" id="KW-0413">Isomerase</keyword>
<dbReference type="AlphaFoldDB" id="A0A212JJ69"/>
<dbReference type="GO" id="GO:0016868">
    <property type="term" value="F:intramolecular phosphotransferase activity"/>
    <property type="evidence" value="ECO:0007669"/>
    <property type="project" value="InterPro"/>
</dbReference>
<dbReference type="GO" id="GO:0005975">
    <property type="term" value="P:carbohydrate metabolic process"/>
    <property type="evidence" value="ECO:0007669"/>
    <property type="project" value="InterPro"/>
</dbReference>
<evidence type="ECO:0000256" key="5">
    <source>
        <dbReference type="ARBA" id="ARBA00022842"/>
    </source>
</evidence>
<keyword evidence="4" id="KW-0479">Metal-binding</keyword>
<evidence type="ECO:0000256" key="6">
    <source>
        <dbReference type="ARBA" id="ARBA00023235"/>
    </source>
</evidence>
<evidence type="ECO:0000256" key="4">
    <source>
        <dbReference type="ARBA" id="ARBA00022723"/>
    </source>
</evidence>
<evidence type="ECO:0000256" key="1">
    <source>
        <dbReference type="ARBA" id="ARBA00001946"/>
    </source>
</evidence>